<feature type="transmembrane region" description="Helical" evidence="3">
    <location>
        <begin position="295"/>
        <end position="321"/>
    </location>
</feature>
<dbReference type="SMART" id="SM00800">
    <property type="entry name" value="uDENN"/>
    <property type="match status" value="1"/>
</dbReference>
<sequence>MASSRLRQNPATVFDVFVEVAPPDDDEKAFILWKYPEDFEDEHMLRSITEFAFPCEFQSSVAVQLFTFVLTDLDSRYTFGFCRHAPRSHTCLCILRRNPSVNTGVIFSALPWPELFFKFLNHLASTADSFPIERLTAFLDNAYHQEIPSAGQTFVAQVFPNKNKMECVCPDYSRLPKIPENRSLTEYYNAVSEENMISVFASLLCERRVVFTSEKLGKLSACVLASNLLLYPMQCAPMPFIIGVPMSVLEEARKDTDLSEVAILDIDRKDFSSPFDEVACLPQDMSGLLFEPKALVLSLLSFCIICLILLLLLILVLYGVFTFSQMAILKKSLRSSPLVGDGLARSFLRAIVCLIGGYREALQFRPGESITFNQAAFLQTRPAHFRGFLEKMFHLQIFQQFIEDRLQKLNSGEGFMDEFEDECAMYSDKNFNKYKYQYNEWMKNMKKEGGAFVKHIRSKVNFC</sequence>
<gene>
    <name evidence="5" type="ORF">SBAD_LOCUS1579</name>
</gene>
<dbReference type="WBParaSite" id="SBAD_0000165001-mRNA-1">
    <property type="protein sequence ID" value="SBAD_0000165001-mRNA-1"/>
    <property type="gene ID" value="SBAD_0000165001"/>
</dbReference>
<evidence type="ECO:0000256" key="2">
    <source>
        <dbReference type="ARBA" id="ARBA00023329"/>
    </source>
</evidence>
<protein>
    <submittedName>
        <fullName evidence="7">UDENN domain-containing protein</fullName>
    </submittedName>
</protein>
<dbReference type="GO" id="GO:0005085">
    <property type="term" value="F:guanyl-nucleotide exchange factor activity"/>
    <property type="evidence" value="ECO:0007669"/>
    <property type="project" value="InterPro"/>
</dbReference>
<dbReference type="Pfam" id="PF03456">
    <property type="entry name" value="uDENN"/>
    <property type="match status" value="1"/>
</dbReference>
<dbReference type="GO" id="GO:1901981">
    <property type="term" value="F:phosphatidylinositol phosphate binding"/>
    <property type="evidence" value="ECO:0007669"/>
    <property type="project" value="TreeGrafter"/>
</dbReference>
<dbReference type="GO" id="GO:0006897">
    <property type="term" value="P:endocytosis"/>
    <property type="evidence" value="ECO:0007669"/>
    <property type="project" value="TreeGrafter"/>
</dbReference>
<dbReference type="Pfam" id="PF02141">
    <property type="entry name" value="DENN"/>
    <property type="match status" value="1"/>
</dbReference>
<keyword evidence="3" id="KW-1133">Transmembrane helix</keyword>
<keyword evidence="2" id="KW-0968">Cytoplasmic vesicle</keyword>
<dbReference type="GO" id="GO:0032456">
    <property type="term" value="P:endocytic recycling"/>
    <property type="evidence" value="ECO:0007669"/>
    <property type="project" value="TreeGrafter"/>
</dbReference>
<dbReference type="InterPro" id="IPR043153">
    <property type="entry name" value="DENN_C"/>
</dbReference>
<dbReference type="GO" id="GO:0030136">
    <property type="term" value="C:clathrin-coated vesicle"/>
    <property type="evidence" value="ECO:0007669"/>
    <property type="project" value="UniProtKB-SubCell"/>
</dbReference>
<evidence type="ECO:0000256" key="1">
    <source>
        <dbReference type="ARBA" id="ARBA00004132"/>
    </source>
</evidence>
<keyword evidence="3" id="KW-0812">Transmembrane</keyword>
<evidence type="ECO:0000313" key="6">
    <source>
        <dbReference type="Proteomes" id="UP000270296"/>
    </source>
</evidence>
<dbReference type="EMBL" id="UZAM01006873">
    <property type="protein sequence ID" value="VDO94785.1"/>
    <property type="molecule type" value="Genomic_DNA"/>
</dbReference>
<evidence type="ECO:0000313" key="5">
    <source>
        <dbReference type="EMBL" id="VDO94785.1"/>
    </source>
</evidence>
<dbReference type="SMART" id="SM00799">
    <property type="entry name" value="DENN"/>
    <property type="match status" value="1"/>
</dbReference>
<dbReference type="PANTHER" id="PTHR13196">
    <property type="entry name" value="DENN DOMAIN-CONTAINING"/>
    <property type="match status" value="1"/>
</dbReference>
<dbReference type="OrthoDB" id="206724at2759"/>
<dbReference type="InterPro" id="IPR005112">
    <property type="entry name" value="dDENN_dom"/>
</dbReference>
<dbReference type="InterPro" id="IPR001194">
    <property type="entry name" value="cDENN_dom"/>
</dbReference>
<dbReference type="InterPro" id="IPR040032">
    <property type="entry name" value="DENND1A/B/C"/>
</dbReference>
<dbReference type="PROSITE" id="PS50211">
    <property type="entry name" value="DENN"/>
    <property type="match status" value="1"/>
</dbReference>
<keyword evidence="6" id="KW-1185">Reference proteome</keyword>
<dbReference type="GO" id="GO:0005829">
    <property type="term" value="C:cytosol"/>
    <property type="evidence" value="ECO:0007669"/>
    <property type="project" value="TreeGrafter"/>
</dbReference>
<dbReference type="InterPro" id="IPR037516">
    <property type="entry name" value="Tripartite_DENN"/>
</dbReference>
<comment type="subcellular location">
    <subcellularLocation>
        <location evidence="1">Cytoplasmic vesicle</location>
        <location evidence="1">Clathrin-coated vesicle</location>
    </subcellularLocation>
</comment>
<dbReference type="InterPro" id="IPR005113">
    <property type="entry name" value="uDENN_dom"/>
</dbReference>
<feature type="domain" description="UDENN" evidence="4">
    <location>
        <begin position="13"/>
        <end position="412"/>
    </location>
</feature>
<dbReference type="Gene3D" id="3.40.50.11500">
    <property type="match status" value="1"/>
</dbReference>
<dbReference type="PANTHER" id="PTHR13196:SF14">
    <property type="entry name" value="UDENN DOMAIN-CONTAINING PROTEIN"/>
    <property type="match status" value="1"/>
</dbReference>
<keyword evidence="3" id="KW-0472">Membrane</keyword>
<reference evidence="5 6" key="2">
    <citation type="submission" date="2018-11" db="EMBL/GenBank/DDBJ databases">
        <authorList>
            <consortium name="Pathogen Informatics"/>
        </authorList>
    </citation>
    <scope>NUCLEOTIDE SEQUENCE [LARGE SCALE GENOMIC DNA]</scope>
</reference>
<name>A0A183ID85_9BILA</name>
<evidence type="ECO:0000256" key="3">
    <source>
        <dbReference type="SAM" id="Phobius"/>
    </source>
</evidence>
<accession>A0A183ID85</accession>
<dbReference type="Proteomes" id="UP000270296">
    <property type="component" value="Unassembled WGS sequence"/>
</dbReference>
<reference evidence="7" key="1">
    <citation type="submission" date="2016-06" db="UniProtKB">
        <authorList>
            <consortium name="WormBaseParasite"/>
        </authorList>
    </citation>
    <scope>IDENTIFICATION</scope>
</reference>
<organism evidence="7">
    <name type="scientific">Soboliphyme baturini</name>
    <dbReference type="NCBI Taxonomy" id="241478"/>
    <lineage>
        <taxon>Eukaryota</taxon>
        <taxon>Metazoa</taxon>
        <taxon>Ecdysozoa</taxon>
        <taxon>Nematoda</taxon>
        <taxon>Enoplea</taxon>
        <taxon>Dorylaimia</taxon>
        <taxon>Dioctophymatida</taxon>
        <taxon>Dioctophymatoidea</taxon>
        <taxon>Soboliphymatidae</taxon>
        <taxon>Soboliphyme</taxon>
    </lineage>
</organism>
<dbReference type="Gene3D" id="3.30.450.200">
    <property type="match status" value="1"/>
</dbReference>
<dbReference type="Pfam" id="PF03455">
    <property type="entry name" value="dDENN"/>
    <property type="match status" value="1"/>
</dbReference>
<evidence type="ECO:0000313" key="7">
    <source>
        <dbReference type="WBParaSite" id="SBAD_0000165001-mRNA-1"/>
    </source>
</evidence>
<proteinExistence type="predicted"/>
<dbReference type="Gene3D" id="6.10.140.1000">
    <property type="match status" value="1"/>
</dbReference>
<dbReference type="FunFam" id="3.30.450.200:FF:000003">
    <property type="entry name" value="DENN domain containing 1A"/>
    <property type="match status" value="1"/>
</dbReference>
<dbReference type="AlphaFoldDB" id="A0A183ID85"/>
<evidence type="ECO:0000259" key="4">
    <source>
        <dbReference type="PROSITE" id="PS50211"/>
    </source>
</evidence>
<dbReference type="SMART" id="SM00801">
    <property type="entry name" value="dDENN"/>
    <property type="match status" value="1"/>
</dbReference>